<feature type="non-terminal residue" evidence="1">
    <location>
        <position position="28"/>
    </location>
</feature>
<reference evidence="1 2" key="1">
    <citation type="journal article" date="2018" name="Front. Plant Sci.">
        <title>Red Clover (Trifolium pratense) and Zigzag Clover (T. medium) - A Picture of Genomic Similarities and Differences.</title>
        <authorList>
            <person name="Dluhosova J."/>
            <person name="Istvanek J."/>
            <person name="Nedelnik J."/>
            <person name="Repkova J."/>
        </authorList>
    </citation>
    <scope>NUCLEOTIDE SEQUENCE [LARGE SCALE GENOMIC DNA]</scope>
    <source>
        <strain evidence="2">cv. 10/8</strain>
        <tissue evidence="1">Leaf</tissue>
    </source>
</reference>
<dbReference type="AlphaFoldDB" id="A0A392V5P1"/>
<comment type="caution">
    <text evidence="1">The sequence shown here is derived from an EMBL/GenBank/DDBJ whole genome shotgun (WGS) entry which is preliminary data.</text>
</comment>
<proteinExistence type="predicted"/>
<evidence type="ECO:0000313" key="2">
    <source>
        <dbReference type="Proteomes" id="UP000265520"/>
    </source>
</evidence>
<dbReference type="Proteomes" id="UP000265520">
    <property type="component" value="Unassembled WGS sequence"/>
</dbReference>
<protein>
    <submittedName>
        <fullName evidence="1">Uncharacterized protein</fullName>
    </submittedName>
</protein>
<accession>A0A392V5P1</accession>
<organism evidence="1 2">
    <name type="scientific">Trifolium medium</name>
    <dbReference type="NCBI Taxonomy" id="97028"/>
    <lineage>
        <taxon>Eukaryota</taxon>
        <taxon>Viridiplantae</taxon>
        <taxon>Streptophyta</taxon>
        <taxon>Embryophyta</taxon>
        <taxon>Tracheophyta</taxon>
        <taxon>Spermatophyta</taxon>
        <taxon>Magnoliopsida</taxon>
        <taxon>eudicotyledons</taxon>
        <taxon>Gunneridae</taxon>
        <taxon>Pentapetalae</taxon>
        <taxon>rosids</taxon>
        <taxon>fabids</taxon>
        <taxon>Fabales</taxon>
        <taxon>Fabaceae</taxon>
        <taxon>Papilionoideae</taxon>
        <taxon>50 kb inversion clade</taxon>
        <taxon>NPAAA clade</taxon>
        <taxon>Hologalegina</taxon>
        <taxon>IRL clade</taxon>
        <taxon>Trifolieae</taxon>
        <taxon>Trifolium</taxon>
    </lineage>
</organism>
<keyword evidence="2" id="KW-1185">Reference proteome</keyword>
<name>A0A392V5P1_9FABA</name>
<evidence type="ECO:0000313" key="1">
    <source>
        <dbReference type="EMBL" id="MCI82261.1"/>
    </source>
</evidence>
<sequence length="28" mass="2973">MGRVDVFSSGLEAAGCPSKNEIRSDSLF</sequence>
<dbReference type="EMBL" id="LXQA011039137">
    <property type="protein sequence ID" value="MCI82261.1"/>
    <property type="molecule type" value="Genomic_DNA"/>
</dbReference>